<dbReference type="PANTHER" id="PTHR30352:SF5">
    <property type="entry name" value="PYRUVATE FORMATE-LYASE 1-ACTIVATING ENZYME"/>
    <property type="match status" value="1"/>
</dbReference>
<keyword evidence="4 6" id="KW-0408">Iron</keyword>
<dbReference type="InterPro" id="IPR034457">
    <property type="entry name" value="Organic_radical-activating"/>
</dbReference>
<feature type="binding site" evidence="6">
    <location>
        <position position="100"/>
    </location>
    <ligand>
        <name>[4Fe-4S] cluster</name>
        <dbReference type="ChEBI" id="CHEBI:49883"/>
        <note>4Fe-4S-S-AdoMet</note>
    </ligand>
</feature>
<keyword evidence="2 6" id="KW-0949">S-adenosyl-L-methionine</keyword>
<dbReference type="EMBL" id="VUNG01000071">
    <property type="protein sequence ID" value="MST85997.1"/>
    <property type="molecule type" value="Genomic_DNA"/>
</dbReference>
<dbReference type="GO" id="GO:0051539">
    <property type="term" value="F:4 iron, 4 sulfur cluster binding"/>
    <property type="evidence" value="ECO:0007669"/>
    <property type="project" value="UniProtKB-KW"/>
</dbReference>
<evidence type="ECO:0000256" key="5">
    <source>
        <dbReference type="ARBA" id="ARBA00023014"/>
    </source>
</evidence>
<keyword evidence="1" id="KW-0004">4Fe-4S</keyword>
<evidence type="ECO:0000313" key="8">
    <source>
        <dbReference type="EMBL" id="MST85997.1"/>
    </source>
</evidence>
<dbReference type="SUPFAM" id="SSF102114">
    <property type="entry name" value="Radical SAM enzymes"/>
    <property type="match status" value="1"/>
</dbReference>
<dbReference type="CDD" id="cd01335">
    <property type="entry name" value="Radical_SAM"/>
    <property type="match status" value="1"/>
</dbReference>
<dbReference type="PIRSF" id="PIRSF004869">
    <property type="entry name" value="PflX_prd"/>
    <property type="match status" value="1"/>
</dbReference>
<dbReference type="GO" id="GO:0046872">
    <property type="term" value="F:metal ion binding"/>
    <property type="evidence" value="ECO:0007669"/>
    <property type="project" value="UniProtKB-KW"/>
</dbReference>
<dbReference type="Proteomes" id="UP000438914">
    <property type="component" value="Unassembled WGS sequence"/>
</dbReference>
<organism evidence="8 9">
    <name type="scientific">Hallella mizrahii</name>
    <dbReference type="NCBI Taxonomy" id="2606637"/>
    <lineage>
        <taxon>Bacteria</taxon>
        <taxon>Pseudomonadati</taxon>
        <taxon>Bacteroidota</taxon>
        <taxon>Bacteroidia</taxon>
        <taxon>Bacteroidales</taxon>
        <taxon>Prevotellaceae</taxon>
        <taxon>Hallella</taxon>
    </lineage>
</organism>
<evidence type="ECO:0000256" key="2">
    <source>
        <dbReference type="ARBA" id="ARBA00022691"/>
    </source>
</evidence>
<dbReference type="InterPro" id="IPR007197">
    <property type="entry name" value="rSAM"/>
</dbReference>
<dbReference type="InterPro" id="IPR016431">
    <property type="entry name" value="Pyrv-formate_lyase-activ_prd"/>
</dbReference>
<dbReference type="SFLD" id="SFLDG01101">
    <property type="entry name" value="Uncharacterised_Radical_SAM_Su"/>
    <property type="match status" value="1"/>
</dbReference>
<evidence type="ECO:0000256" key="3">
    <source>
        <dbReference type="ARBA" id="ARBA00022723"/>
    </source>
</evidence>
<feature type="domain" description="Radical SAM core" evidence="7">
    <location>
        <begin position="78"/>
        <end position="299"/>
    </location>
</feature>
<name>A0A7K0KJ87_9BACT</name>
<protein>
    <submittedName>
        <fullName evidence="8">AmmeMemoRadiSam system radical SAM enzyme</fullName>
    </submittedName>
</protein>
<dbReference type="GO" id="GO:0003824">
    <property type="term" value="F:catalytic activity"/>
    <property type="evidence" value="ECO:0007669"/>
    <property type="project" value="InterPro"/>
</dbReference>
<gene>
    <name evidence="8" type="primary">amrS</name>
    <name evidence="8" type="ORF">FYJ73_15220</name>
</gene>
<dbReference type="AlphaFoldDB" id="A0A7K0KJ87"/>
<evidence type="ECO:0000259" key="7">
    <source>
        <dbReference type="PROSITE" id="PS51918"/>
    </source>
</evidence>
<proteinExistence type="predicted"/>
<dbReference type="RefSeq" id="WP_154535591.1">
    <property type="nucleotide sequence ID" value="NZ_VUNG01000071.1"/>
</dbReference>
<comment type="caution">
    <text evidence="8">The sequence shown here is derived from an EMBL/GenBank/DDBJ whole genome shotgun (WGS) entry which is preliminary data.</text>
</comment>
<dbReference type="InterPro" id="IPR027596">
    <property type="entry name" value="AmmeMemoSam_rS"/>
</dbReference>
<dbReference type="InterPro" id="IPR058240">
    <property type="entry name" value="rSAM_sf"/>
</dbReference>
<evidence type="ECO:0000256" key="6">
    <source>
        <dbReference type="PIRSR" id="PIRSR004869-50"/>
    </source>
</evidence>
<dbReference type="PROSITE" id="PS51918">
    <property type="entry name" value="RADICAL_SAM"/>
    <property type="match status" value="1"/>
</dbReference>
<keyword evidence="5 6" id="KW-0411">Iron-sulfur</keyword>
<accession>A0A7K0KJ87</accession>
<sequence>MKQAAYYHIEQIGGNGHDTAGGTLSARCDLCPHACLIGEGHAGRCRSRVFRDGKLWATSYAEPCALAVDPVEKKPLNHFHPGTLCLSVACTGCNLRCLNCQNSSISQARPEDVEHATWQPADLVGVCLQQHLPSIAYTYTEPLTWIEYMLDTARLAHEQGIYNILVSAGYVNEQPLRDLLPFLDAANIDLKSISDDVYHRLNGASLAPVQRTLRLIHEAGVALEVTNLLVDGWNTSEEMIRALCHWLVDNGMADVPLHLSRCFPSYRMPNLRPTPIPVMMRAKDIAEEEGIRWVHLGNV</sequence>
<feature type="binding site" evidence="6">
    <location>
        <position position="93"/>
    </location>
    <ligand>
        <name>[4Fe-4S] cluster</name>
        <dbReference type="ChEBI" id="CHEBI:49883"/>
        <note>4Fe-4S-S-AdoMet</note>
    </ligand>
</feature>
<evidence type="ECO:0000256" key="1">
    <source>
        <dbReference type="ARBA" id="ARBA00022485"/>
    </source>
</evidence>
<reference evidence="8 9" key="1">
    <citation type="submission" date="2019-08" db="EMBL/GenBank/DDBJ databases">
        <title>In-depth cultivation of the pig gut microbiome towards novel bacterial diversity and tailored functional studies.</title>
        <authorList>
            <person name="Wylensek D."/>
            <person name="Hitch T.C.A."/>
            <person name="Clavel T."/>
        </authorList>
    </citation>
    <scope>NUCLEOTIDE SEQUENCE [LARGE SCALE GENOMIC DNA]</scope>
    <source>
        <strain evidence="8 9">LKV-178-WT-2A</strain>
    </source>
</reference>
<dbReference type="NCBIfam" id="TIGR04337">
    <property type="entry name" value="AmmeMemoSam_rS"/>
    <property type="match status" value="1"/>
</dbReference>
<dbReference type="PANTHER" id="PTHR30352">
    <property type="entry name" value="PYRUVATE FORMATE-LYASE-ACTIVATING ENZYME"/>
    <property type="match status" value="1"/>
</dbReference>
<dbReference type="Gene3D" id="3.20.20.70">
    <property type="entry name" value="Aldolase class I"/>
    <property type="match status" value="1"/>
</dbReference>
<dbReference type="SFLD" id="SFLDS00029">
    <property type="entry name" value="Radical_SAM"/>
    <property type="match status" value="1"/>
</dbReference>
<dbReference type="Pfam" id="PF04055">
    <property type="entry name" value="Radical_SAM"/>
    <property type="match status" value="1"/>
</dbReference>
<feature type="binding site" evidence="6">
    <location>
        <position position="97"/>
    </location>
    <ligand>
        <name>[4Fe-4S] cluster</name>
        <dbReference type="ChEBI" id="CHEBI:49883"/>
        <note>4Fe-4S-S-AdoMet</note>
    </ligand>
</feature>
<dbReference type="InterPro" id="IPR013785">
    <property type="entry name" value="Aldolase_TIM"/>
</dbReference>
<keyword evidence="9" id="KW-1185">Reference proteome</keyword>
<comment type="cofactor">
    <cofactor evidence="6">
        <name>[4Fe-4S] cluster</name>
        <dbReference type="ChEBI" id="CHEBI:49883"/>
    </cofactor>
    <text evidence="6">Binds 1 [4Fe-4S] cluster. The cluster is coordinated with 3 cysteines and an exchangeable S-adenosyl-L-methionine.</text>
</comment>
<keyword evidence="3 6" id="KW-0479">Metal-binding</keyword>
<evidence type="ECO:0000313" key="9">
    <source>
        <dbReference type="Proteomes" id="UP000438914"/>
    </source>
</evidence>
<evidence type="ECO:0000256" key="4">
    <source>
        <dbReference type="ARBA" id="ARBA00023004"/>
    </source>
</evidence>